<evidence type="ECO:0000313" key="1">
    <source>
        <dbReference type="EMBL" id="SCV05941.1"/>
    </source>
</evidence>
<dbReference type="Proteomes" id="UP000189911">
    <property type="component" value="Chromosome H"/>
</dbReference>
<dbReference type="EMBL" id="LT598447">
    <property type="protein sequence ID" value="SCV05941.1"/>
    <property type="molecule type" value="Genomic_DNA"/>
</dbReference>
<dbReference type="AlphaFoldDB" id="A0A1G4KN27"/>
<gene>
    <name evidence="1" type="ORF">LANO_0H18558G</name>
</gene>
<accession>A0A1G4KN27</accession>
<keyword evidence="2" id="KW-1185">Reference proteome</keyword>
<protein>
    <submittedName>
        <fullName evidence="1">LANO_0H18558g1_1</fullName>
    </submittedName>
</protein>
<organism evidence="1 2">
    <name type="scientific">Lachancea nothofagi CBS 11611</name>
    <dbReference type="NCBI Taxonomy" id="1266666"/>
    <lineage>
        <taxon>Eukaryota</taxon>
        <taxon>Fungi</taxon>
        <taxon>Dikarya</taxon>
        <taxon>Ascomycota</taxon>
        <taxon>Saccharomycotina</taxon>
        <taxon>Saccharomycetes</taxon>
        <taxon>Saccharomycetales</taxon>
        <taxon>Saccharomycetaceae</taxon>
        <taxon>Lachancea</taxon>
    </lineage>
</organism>
<proteinExistence type="predicted"/>
<evidence type="ECO:0000313" key="2">
    <source>
        <dbReference type="Proteomes" id="UP000189911"/>
    </source>
</evidence>
<sequence length="135" mass="15327">MDLKANVALLLLQIVLYRQQELSHADKSLKLDDLLQEPIVDDIILTKFNTHRLVKLYASGLSGLQLRTLKGIVRSLFNKGLPDKNAPVTVVTLANYYYYTRVAELEQEQIPKLKKQISELIPQRNGEIGRGLKPC</sequence>
<dbReference type="OrthoDB" id="4067990at2759"/>
<dbReference type="InterPro" id="IPR020195">
    <property type="entry name" value="SWR1_Swc7"/>
</dbReference>
<reference evidence="2" key="1">
    <citation type="submission" date="2016-03" db="EMBL/GenBank/DDBJ databases">
        <authorList>
            <person name="Devillers Hugo."/>
        </authorList>
    </citation>
    <scope>NUCLEOTIDE SEQUENCE [LARGE SCALE GENOMIC DNA]</scope>
</reference>
<dbReference type="Pfam" id="PF17330">
    <property type="entry name" value="SWC7"/>
    <property type="match status" value="1"/>
</dbReference>
<name>A0A1G4KN27_9SACH</name>